<dbReference type="SUPFAM" id="SSF56112">
    <property type="entry name" value="Protein kinase-like (PK-like)"/>
    <property type="match status" value="1"/>
</dbReference>
<dbReference type="InterPro" id="IPR011009">
    <property type="entry name" value="Kinase-like_dom_sf"/>
</dbReference>
<dbReference type="PROSITE" id="PS00109">
    <property type="entry name" value="PROTEIN_KINASE_TYR"/>
    <property type="match status" value="1"/>
</dbReference>
<dbReference type="VEuPathDB" id="FungiDB:TRIVIDRAFT_60956"/>
<evidence type="ECO:0000256" key="10">
    <source>
        <dbReference type="ARBA" id="ARBA00047899"/>
    </source>
</evidence>
<dbReference type="AlphaFoldDB" id="G9MSF3"/>
<dbReference type="Proteomes" id="UP000007115">
    <property type="component" value="Unassembled WGS sequence"/>
</dbReference>
<organism evidence="14 15">
    <name type="scientific">Hypocrea virens (strain Gv29-8 / FGSC 10586)</name>
    <name type="common">Gliocladium virens</name>
    <name type="synonym">Trichoderma virens</name>
    <dbReference type="NCBI Taxonomy" id="413071"/>
    <lineage>
        <taxon>Eukaryota</taxon>
        <taxon>Fungi</taxon>
        <taxon>Dikarya</taxon>
        <taxon>Ascomycota</taxon>
        <taxon>Pezizomycotina</taxon>
        <taxon>Sordariomycetes</taxon>
        <taxon>Hypocreomycetidae</taxon>
        <taxon>Hypocreales</taxon>
        <taxon>Hypocreaceae</taxon>
        <taxon>Trichoderma</taxon>
    </lineage>
</organism>
<evidence type="ECO:0000256" key="12">
    <source>
        <dbReference type="SAM" id="MobiDB-lite"/>
    </source>
</evidence>
<dbReference type="OMA" id="AWMEIVE"/>
<feature type="domain" description="Protein kinase" evidence="13">
    <location>
        <begin position="340"/>
        <end position="642"/>
    </location>
</feature>
<dbReference type="RefSeq" id="XP_013956396.1">
    <property type="nucleotide sequence ID" value="XM_014100921.1"/>
</dbReference>
<evidence type="ECO:0000256" key="6">
    <source>
        <dbReference type="ARBA" id="ARBA00022741"/>
    </source>
</evidence>
<gene>
    <name evidence="14" type="ORF">TRIVIDRAFT_60956</name>
</gene>
<comment type="subunit">
    <text evidence="2">Component of the EKC/KEOPS complex composed of at least BUD32, CGI121, GON7, KAE1 and PCC1; the whole complex dimerizes.</text>
</comment>
<proteinExistence type="predicted"/>
<name>G9MSF3_HYPVG</name>
<dbReference type="SMART" id="SM00220">
    <property type="entry name" value="S_TKc"/>
    <property type="match status" value="1"/>
</dbReference>
<sequence length="643" mass="71791">MEPIVHKASLHATQPAAVKTDPSMSTEPKETIKGDGESSLPERNKGQPLNSANPVAMDDLEATPNAYEQADTPPDQETDYESSDSSVGQGFNNIRLPYVGMGGGFDIYRAAIRLGTDKVTKFTTRQIGTDNQKQFIPINGRELLLYQSEKRVGVDLQAFVCLNRMKSPTQGSWRLEMRLLFDARSDSILLLNANKHMPVSRQDIFVNELTASPAKPPIAVELHQSLALRAVSHRIVWLGEHIFDIDVFPRRYLSLRTPNYEPVKTGAKRAFEPSSSSPRAGPSTAKRARAETSDGLTARTTIYTMPPTSEFCAESCDTAEQSSVADLCHPLESLHLGSVIHVANGNREGDYSLVYKAPVFDNGKSLVFQAHHTKLGKLTVVKLHRNNVDLEDDYAAQEHWAVTHHWLREVNYHGRVGQHPNIASLVGYDARFLTLYVEHIEAPSLHLYRQCGTNAYCTMTTRDAEKVFSRLIDAINFIHLHDIIHNDIRPANILYTRERGPVLIDFGCAASESVVHTGGTRWYIPPEFMTGGTRGRPGDIFALGVVMLFLLGEMPLPETQSPQLVWEPRLLRQSSPEGRKARQTMSAWMEIVESASETLERNWVDDRLEETIMLAVTGMVAMEADTRITGRKIQEDLMTSMFG</sequence>
<keyword evidence="7" id="KW-0067">ATP-binding</keyword>
<evidence type="ECO:0000256" key="7">
    <source>
        <dbReference type="ARBA" id="ARBA00022840"/>
    </source>
</evidence>
<comment type="caution">
    <text evidence="14">The sequence shown here is derived from an EMBL/GenBank/DDBJ whole genome shotgun (WGS) entry which is preliminary data.</text>
</comment>
<dbReference type="PROSITE" id="PS50011">
    <property type="entry name" value="PROTEIN_KINASE_DOM"/>
    <property type="match status" value="1"/>
</dbReference>
<feature type="compositionally biased region" description="Basic and acidic residues" evidence="12">
    <location>
        <begin position="27"/>
        <end position="45"/>
    </location>
</feature>
<feature type="region of interest" description="Disordered" evidence="12">
    <location>
        <begin position="266"/>
        <end position="293"/>
    </location>
</feature>
<dbReference type="PANTHER" id="PTHR24346:SF30">
    <property type="entry name" value="MATERNAL EMBRYONIC LEUCINE ZIPPER KINASE"/>
    <property type="match status" value="1"/>
</dbReference>
<dbReference type="EMBL" id="ABDF02000006">
    <property type="protein sequence ID" value="EHK22169.1"/>
    <property type="molecule type" value="Genomic_DNA"/>
</dbReference>
<evidence type="ECO:0000259" key="13">
    <source>
        <dbReference type="PROSITE" id="PS50011"/>
    </source>
</evidence>
<dbReference type="Gene3D" id="1.10.510.10">
    <property type="entry name" value="Transferase(Phosphotransferase) domain 1"/>
    <property type="match status" value="1"/>
</dbReference>
<dbReference type="Pfam" id="PF00069">
    <property type="entry name" value="Pkinase"/>
    <property type="match status" value="1"/>
</dbReference>
<evidence type="ECO:0000313" key="15">
    <source>
        <dbReference type="Proteomes" id="UP000007115"/>
    </source>
</evidence>
<comment type="catalytic activity">
    <reaction evidence="10">
        <text>L-threonyl-[protein] + ATP = O-phospho-L-threonyl-[protein] + ADP + H(+)</text>
        <dbReference type="Rhea" id="RHEA:46608"/>
        <dbReference type="Rhea" id="RHEA-COMP:11060"/>
        <dbReference type="Rhea" id="RHEA-COMP:11605"/>
        <dbReference type="ChEBI" id="CHEBI:15378"/>
        <dbReference type="ChEBI" id="CHEBI:30013"/>
        <dbReference type="ChEBI" id="CHEBI:30616"/>
        <dbReference type="ChEBI" id="CHEBI:61977"/>
        <dbReference type="ChEBI" id="CHEBI:456216"/>
        <dbReference type="EC" id="2.7.11.1"/>
    </reaction>
</comment>
<comment type="function">
    <text evidence="1">Component of the EKC/KEOPS complex that is required for the formation of a threonylcarbamoyl group on adenosine at position 37 (t(6)A37) in tRNAs that read codons beginning with adenine. The complex is probably involved in the transfer of the threonylcarbamoyl moiety of threonylcarbamoyl-AMP (TC-AMP) to the N6 group of A37. BUD32 has ATPase activity in the context of the EKC/KEOPS complex and likely plays a supporting role to the catalytic subunit KAE1. The EKC/KEOPS complex also promotes both telomere uncapping and telomere elongation. The complex is required for efficient recruitment of transcriptional coactivators.</text>
</comment>
<dbReference type="GO" id="GO:0005737">
    <property type="term" value="C:cytoplasm"/>
    <property type="evidence" value="ECO:0007669"/>
    <property type="project" value="TreeGrafter"/>
</dbReference>
<evidence type="ECO:0000256" key="3">
    <source>
        <dbReference type="ARBA" id="ARBA00012513"/>
    </source>
</evidence>
<dbReference type="STRING" id="413071.G9MSF3"/>
<evidence type="ECO:0000256" key="11">
    <source>
        <dbReference type="ARBA" id="ARBA00048679"/>
    </source>
</evidence>
<evidence type="ECO:0000256" key="9">
    <source>
        <dbReference type="ARBA" id="ARBA00033194"/>
    </source>
</evidence>
<evidence type="ECO:0000256" key="5">
    <source>
        <dbReference type="ARBA" id="ARBA00019973"/>
    </source>
</evidence>
<evidence type="ECO:0000256" key="8">
    <source>
        <dbReference type="ARBA" id="ARBA00030980"/>
    </source>
</evidence>
<keyword evidence="15" id="KW-1185">Reference proteome</keyword>
<accession>G9MSF3</accession>
<keyword evidence="6" id="KW-0547">Nucleotide-binding</keyword>
<evidence type="ECO:0000256" key="1">
    <source>
        <dbReference type="ARBA" id="ARBA00003747"/>
    </source>
</evidence>
<reference evidence="14 15" key="1">
    <citation type="journal article" date="2011" name="Genome Biol.">
        <title>Comparative genome sequence analysis underscores mycoparasitism as the ancestral life style of Trichoderma.</title>
        <authorList>
            <person name="Kubicek C.P."/>
            <person name="Herrera-Estrella A."/>
            <person name="Seidl-Seiboth V."/>
            <person name="Martinez D.A."/>
            <person name="Druzhinina I.S."/>
            <person name="Thon M."/>
            <person name="Zeilinger S."/>
            <person name="Casas-Flores S."/>
            <person name="Horwitz B.A."/>
            <person name="Mukherjee P.K."/>
            <person name="Mukherjee M."/>
            <person name="Kredics L."/>
            <person name="Alcaraz L.D."/>
            <person name="Aerts A."/>
            <person name="Antal Z."/>
            <person name="Atanasova L."/>
            <person name="Cervantes-Badillo M.G."/>
            <person name="Challacombe J."/>
            <person name="Chertkov O."/>
            <person name="McCluskey K."/>
            <person name="Coulpier F."/>
            <person name="Deshpande N."/>
            <person name="von Doehren H."/>
            <person name="Ebbole D.J."/>
            <person name="Esquivel-Naranjo E.U."/>
            <person name="Fekete E."/>
            <person name="Flipphi M."/>
            <person name="Glaser F."/>
            <person name="Gomez-Rodriguez E.Y."/>
            <person name="Gruber S."/>
            <person name="Han C."/>
            <person name="Henrissat B."/>
            <person name="Hermosa R."/>
            <person name="Hernandez-Onate M."/>
            <person name="Karaffa L."/>
            <person name="Kosti I."/>
            <person name="Le Crom S."/>
            <person name="Lindquist E."/>
            <person name="Lucas S."/>
            <person name="Luebeck M."/>
            <person name="Luebeck P.S."/>
            <person name="Margeot A."/>
            <person name="Metz B."/>
            <person name="Misra M."/>
            <person name="Nevalainen H."/>
            <person name="Omann M."/>
            <person name="Packer N."/>
            <person name="Perrone G."/>
            <person name="Uresti-Rivera E.E."/>
            <person name="Salamov A."/>
            <person name="Schmoll M."/>
            <person name="Seiboth B."/>
            <person name="Shapiro H."/>
            <person name="Sukno S."/>
            <person name="Tamayo-Ramos J.A."/>
            <person name="Tisch D."/>
            <person name="Wiest A."/>
            <person name="Wilkinson H.H."/>
            <person name="Zhang M."/>
            <person name="Coutinho P.M."/>
            <person name="Kenerley C.M."/>
            <person name="Monte E."/>
            <person name="Baker S.E."/>
            <person name="Grigoriev I.V."/>
        </authorList>
    </citation>
    <scope>NUCLEOTIDE SEQUENCE [LARGE SCALE GENOMIC DNA]</scope>
    <source>
        <strain evidence="15">Gv29-8 / FGSC 10586</strain>
    </source>
</reference>
<evidence type="ECO:0000313" key="14">
    <source>
        <dbReference type="EMBL" id="EHK22169.1"/>
    </source>
</evidence>
<dbReference type="OrthoDB" id="1668230at2759"/>
<dbReference type="GO" id="GO:0035556">
    <property type="term" value="P:intracellular signal transduction"/>
    <property type="evidence" value="ECO:0007669"/>
    <property type="project" value="TreeGrafter"/>
</dbReference>
<dbReference type="PANTHER" id="PTHR24346">
    <property type="entry name" value="MAP/MICROTUBULE AFFINITY-REGULATING KINASE"/>
    <property type="match status" value="1"/>
</dbReference>
<feature type="region of interest" description="Disordered" evidence="12">
    <location>
        <begin position="1"/>
        <end position="88"/>
    </location>
</feature>
<evidence type="ECO:0000256" key="4">
    <source>
        <dbReference type="ARBA" id="ARBA00013948"/>
    </source>
</evidence>
<dbReference type="eggNOG" id="KOG0601">
    <property type="taxonomic scope" value="Eukaryota"/>
</dbReference>
<comment type="catalytic activity">
    <reaction evidence="11">
        <text>L-seryl-[protein] + ATP = O-phospho-L-seryl-[protein] + ADP + H(+)</text>
        <dbReference type="Rhea" id="RHEA:17989"/>
        <dbReference type="Rhea" id="RHEA-COMP:9863"/>
        <dbReference type="Rhea" id="RHEA-COMP:11604"/>
        <dbReference type="ChEBI" id="CHEBI:15378"/>
        <dbReference type="ChEBI" id="CHEBI:29999"/>
        <dbReference type="ChEBI" id="CHEBI:30616"/>
        <dbReference type="ChEBI" id="CHEBI:83421"/>
        <dbReference type="ChEBI" id="CHEBI:456216"/>
        <dbReference type="EC" id="2.7.11.1"/>
    </reaction>
</comment>
<evidence type="ECO:0000256" key="2">
    <source>
        <dbReference type="ARBA" id="ARBA00011534"/>
    </source>
</evidence>
<dbReference type="InterPro" id="IPR000719">
    <property type="entry name" value="Prot_kinase_dom"/>
</dbReference>
<dbReference type="GO" id="GO:0005524">
    <property type="term" value="F:ATP binding"/>
    <property type="evidence" value="ECO:0007669"/>
    <property type="project" value="UniProtKB-KW"/>
</dbReference>
<dbReference type="GO" id="GO:0004674">
    <property type="term" value="F:protein serine/threonine kinase activity"/>
    <property type="evidence" value="ECO:0007669"/>
    <property type="project" value="UniProtKB-EC"/>
</dbReference>
<dbReference type="GeneID" id="25796153"/>
<protein>
    <recommendedName>
        <fullName evidence="5">EKC/KEOPS complex subunit BUD32</fullName>
        <ecNumber evidence="3">2.7.11.1</ecNumber>
    </recommendedName>
    <alternativeName>
        <fullName evidence="8 9">Atypical Serine/threonine protein kinase BUD32</fullName>
    </alternativeName>
    <alternativeName>
        <fullName evidence="4">EKC/KEOPS complex subunit bud32</fullName>
    </alternativeName>
</protein>
<dbReference type="InParanoid" id="G9MSF3"/>
<dbReference type="EC" id="2.7.11.1" evidence="3"/>
<dbReference type="HOGENOM" id="CLU_462357_0_0_1"/>
<dbReference type="InterPro" id="IPR008266">
    <property type="entry name" value="Tyr_kinase_AS"/>
</dbReference>